<dbReference type="InterPro" id="IPR003413">
    <property type="entry name" value="T2SS_GspI_C"/>
</dbReference>
<keyword evidence="1" id="KW-1133">Transmembrane helix</keyword>
<organism evidence="3 4">
    <name type="scientific">Marinomonas sargassi</name>
    <dbReference type="NCBI Taxonomy" id="2984494"/>
    <lineage>
        <taxon>Bacteria</taxon>
        <taxon>Pseudomonadati</taxon>
        <taxon>Pseudomonadota</taxon>
        <taxon>Gammaproteobacteria</taxon>
        <taxon>Oceanospirillales</taxon>
        <taxon>Oceanospirillaceae</taxon>
        <taxon>Marinomonas</taxon>
    </lineage>
</organism>
<evidence type="ECO:0000256" key="1">
    <source>
        <dbReference type="SAM" id="Phobius"/>
    </source>
</evidence>
<sequence length="129" mass="14009">MTLKSNKKSRGFTLVESLVSIVILSMLGVMAHSSHSLALNSTDKMRVKSLAILVAQNRAAELKILAHHKTRINLGQSEVEQGGHVWLIDTSIEKSTGSLTRLNLDIALKVAPTKAVHSSKIYLATGLIR</sequence>
<evidence type="ECO:0000259" key="2">
    <source>
        <dbReference type="Pfam" id="PF02501"/>
    </source>
</evidence>
<name>A0ABT2YNK1_9GAMM</name>
<keyword evidence="1" id="KW-0812">Transmembrane</keyword>
<comment type="caution">
    <text evidence="3">The sequence shown here is derived from an EMBL/GenBank/DDBJ whole genome shotgun (WGS) entry which is preliminary data.</text>
</comment>
<dbReference type="RefSeq" id="WP_263528833.1">
    <property type="nucleotide sequence ID" value="NZ_JAOVZB010000001.1"/>
</dbReference>
<dbReference type="InterPro" id="IPR045584">
    <property type="entry name" value="Pilin-like"/>
</dbReference>
<dbReference type="SUPFAM" id="SSF54523">
    <property type="entry name" value="Pili subunits"/>
    <property type="match status" value="1"/>
</dbReference>
<proteinExistence type="predicted"/>
<feature type="domain" description="Type II secretion system protein GspI C-terminal" evidence="2">
    <location>
        <begin position="45"/>
        <end position="105"/>
    </location>
</feature>
<evidence type="ECO:0000313" key="4">
    <source>
        <dbReference type="Proteomes" id="UP001209713"/>
    </source>
</evidence>
<protein>
    <submittedName>
        <fullName evidence="3">Type II secretion system GspH family protein</fullName>
    </submittedName>
</protein>
<dbReference type="InterPro" id="IPR012902">
    <property type="entry name" value="N_methyl_site"/>
</dbReference>
<keyword evidence="4" id="KW-1185">Reference proteome</keyword>
<dbReference type="NCBIfam" id="TIGR02532">
    <property type="entry name" value="IV_pilin_GFxxxE"/>
    <property type="match status" value="1"/>
</dbReference>
<feature type="transmembrane region" description="Helical" evidence="1">
    <location>
        <begin position="12"/>
        <end position="31"/>
    </location>
</feature>
<gene>
    <name evidence="3" type="ORF">OFY17_01045</name>
</gene>
<dbReference type="Pfam" id="PF02501">
    <property type="entry name" value="T2SSI"/>
    <property type="match status" value="1"/>
</dbReference>
<dbReference type="Proteomes" id="UP001209713">
    <property type="component" value="Unassembled WGS sequence"/>
</dbReference>
<keyword evidence="1" id="KW-0472">Membrane</keyword>
<dbReference type="EMBL" id="JAOVZB010000001">
    <property type="protein sequence ID" value="MCV2401457.1"/>
    <property type="molecule type" value="Genomic_DNA"/>
</dbReference>
<dbReference type="Pfam" id="PF07963">
    <property type="entry name" value="N_methyl"/>
    <property type="match status" value="1"/>
</dbReference>
<accession>A0ABT2YNK1</accession>
<evidence type="ECO:0000313" key="3">
    <source>
        <dbReference type="EMBL" id="MCV2401457.1"/>
    </source>
</evidence>
<dbReference type="Gene3D" id="3.30.1300.30">
    <property type="entry name" value="GSPII I/J protein-like"/>
    <property type="match status" value="1"/>
</dbReference>
<dbReference type="PROSITE" id="PS00409">
    <property type="entry name" value="PROKAR_NTER_METHYL"/>
    <property type="match status" value="1"/>
</dbReference>
<reference evidence="3 4" key="1">
    <citation type="submission" date="2022-10" db="EMBL/GenBank/DDBJ databases">
        <title>Marinomonas transparenta sp. nov. and Marinomonas sargassi sp. nov., isolated from marine alga (Sargassum natans (L.) Gaillon).</title>
        <authorList>
            <person name="Wang Y."/>
        </authorList>
    </citation>
    <scope>NUCLEOTIDE SEQUENCE [LARGE SCALE GENOMIC DNA]</scope>
    <source>
        <strain evidence="3 4">C2222</strain>
    </source>
</reference>